<feature type="compositionally biased region" description="Pro residues" evidence="1">
    <location>
        <begin position="1"/>
        <end position="10"/>
    </location>
</feature>
<dbReference type="EMBL" id="KZ107855">
    <property type="protein sequence ID" value="OSS45174.1"/>
    <property type="molecule type" value="Genomic_DNA"/>
</dbReference>
<dbReference type="Proteomes" id="UP000193240">
    <property type="component" value="Unassembled WGS sequence"/>
</dbReference>
<dbReference type="AlphaFoldDB" id="A0A1Y2LMH0"/>
<gene>
    <name evidence="2" type="ORF">B5807_09377</name>
</gene>
<name>A0A1Y2LMH0_EPING</name>
<feature type="region of interest" description="Disordered" evidence="1">
    <location>
        <begin position="299"/>
        <end position="342"/>
    </location>
</feature>
<evidence type="ECO:0000313" key="3">
    <source>
        <dbReference type="Proteomes" id="UP000193240"/>
    </source>
</evidence>
<keyword evidence="3" id="KW-1185">Reference proteome</keyword>
<feature type="region of interest" description="Disordered" evidence="1">
    <location>
        <begin position="206"/>
        <end position="225"/>
    </location>
</feature>
<reference evidence="2 3" key="1">
    <citation type="journal article" date="2017" name="Genome Announc.">
        <title>Genome sequence of the saprophytic ascomycete Epicoccum nigrum ICMP 19927 strain isolated from New Zealand.</title>
        <authorList>
            <person name="Fokin M."/>
            <person name="Fleetwood D."/>
            <person name="Weir B.S."/>
            <person name="Villas-Boas S.G."/>
        </authorList>
    </citation>
    <scope>NUCLEOTIDE SEQUENCE [LARGE SCALE GENOMIC DNA]</scope>
    <source>
        <strain evidence="2 3">ICMP 19927</strain>
    </source>
</reference>
<dbReference type="InParanoid" id="A0A1Y2LMH0"/>
<feature type="region of interest" description="Disordered" evidence="1">
    <location>
        <begin position="251"/>
        <end position="284"/>
    </location>
</feature>
<proteinExistence type="predicted"/>
<feature type="compositionally biased region" description="Polar residues" evidence="1">
    <location>
        <begin position="272"/>
        <end position="284"/>
    </location>
</feature>
<accession>A0A1Y2LMH0</accession>
<organism evidence="2 3">
    <name type="scientific">Epicoccum nigrum</name>
    <name type="common">Soil fungus</name>
    <name type="synonym">Epicoccum purpurascens</name>
    <dbReference type="NCBI Taxonomy" id="105696"/>
    <lineage>
        <taxon>Eukaryota</taxon>
        <taxon>Fungi</taxon>
        <taxon>Dikarya</taxon>
        <taxon>Ascomycota</taxon>
        <taxon>Pezizomycotina</taxon>
        <taxon>Dothideomycetes</taxon>
        <taxon>Pleosporomycetidae</taxon>
        <taxon>Pleosporales</taxon>
        <taxon>Pleosporineae</taxon>
        <taxon>Didymellaceae</taxon>
        <taxon>Epicoccum</taxon>
    </lineage>
</organism>
<feature type="compositionally biased region" description="Polar residues" evidence="1">
    <location>
        <begin position="299"/>
        <end position="308"/>
    </location>
</feature>
<evidence type="ECO:0000256" key="1">
    <source>
        <dbReference type="SAM" id="MobiDB-lite"/>
    </source>
</evidence>
<evidence type="ECO:0000313" key="2">
    <source>
        <dbReference type="EMBL" id="OSS45174.1"/>
    </source>
</evidence>
<sequence length="342" mass="38405">MSPKPYPPLPQHDLIGGSTLGGPNNHSVSYSLSYELARLHHERNALSKGLADCVTYLKALREKQLVTEHRLQTEPGLPRKKKKKWLQQSKRHVDNEIKHRERDERAFLNNLQACETNIFLTNMKAYHEADAMFQAPECTFTPTLYASPLYSSYSGSDITDLTWDGWTDETVVSPFQKQGNQPFVFDEVAPDICTELFERDPTIAKETKRPPPLWRGAMESTNSIPVPPNTAHWQFRKLSILDPEAVTFEPISFGDVQQPQRPESNLDRPRKSSATATDPTEVQSTRWFSAAGIYPISQEGSVAGSHSSPGHLLGKRCCEPTPQQDPQRSVGVLASKQRANSL</sequence>
<protein>
    <submittedName>
        <fullName evidence="2">Uncharacterized protein</fullName>
    </submittedName>
</protein>
<feature type="region of interest" description="Disordered" evidence="1">
    <location>
        <begin position="1"/>
        <end position="21"/>
    </location>
</feature>